<evidence type="ECO:0000313" key="4">
    <source>
        <dbReference type="Proteomes" id="UP000001876"/>
    </source>
</evidence>
<accession>C1MR01</accession>
<protein>
    <submittedName>
        <fullName evidence="3">Predicted protein</fullName>
    </submittedName>
</protein>
<dbReference type="AlphaFoldDB" id="C1MR01"/>
<evidence type="ECO:0000313" key="3">
    <source>
        <dbReference type="EMBL" id="EEH58171.1"/>
    </source>
</evidence>
<organism evidence="4">
    <name type="scientific">Micromonas pusilla (strain CCMP1545)</name>
    <name type="common">Picoplanktonic green alga</name>
    <dbReference type="NCBI Taxonomy" id="564608"/>
    <lineage>
        <taxon>Eukaryota</taxon>
        <taxon>Viridiplantae</taxon>
        <taxon>Chlorophyta</taxon>
        <taxon>Mamiellophyceae</taxon>
        <taxon>Mamiellales</taxon>
        <taxon>Mamiellaceae</taxon>
        <taxon>Micromonas</taxon>
    </lineage>
</organism>
<dbReference type="OMA" id="FAWYRET"/>
<feature type="transmembrane region" description="Helical" evidence="2">
    <location>
        <begin position="36"/>
        <end position="57"/>
    </location>
</feature>
<sequence length="112" mass="12401">MSGDGTSSSSLRAADAYKYNQRKMITPTYPEEGDYISVQGEELIFGAIFACVAWWMFKQLRSMLRAHRNVKRMAGVDDGGPVGVMIMSDDDDDGTDASEDGMDPGRPLKKRE</sequence>
<proteinExistence type="predicted"/>
<keyword evidence="2" id="KW-0472">Membrane</keyword>
<feature type="compositionally biased region" description="Acidic residues" evidence="1">
    <location>
        <begin position="88"/>
        <end position="102"/>
    </location>
</feature>
<evidence type="ECO:0000256" key="1">
    <source>
        <dbReference type="SAM" id="MobiDB-lite"/>
    </source>
</evidence>
<keyword evidence="2" id="KW-1133">Transmembrane helix</keyword>
<dbReference type="Proteomes" id="UP000001876">
    <property type="component" value="Unassembled WGS sequence"/>
</dbReference>
<keyword evidence="2" id="KW-0812">Transmembrane</keyword>
<gene>
    <name evidence="3" type="ORF">MICPUCDRAFT_57475</name>
</gene>
<dbReference type="GeneID" id="9683281"/>
<keyword evidence="4" id="KW-1185">Reference proteome</keyword>
<evidence type="ECO:0000256" key="2">
    <source>
        <dbReference type="SAM" id="Phobius"/>
    </source>
</evidence>
<dbReference type="OrthoDB" id="10506699at2759"/>
<reference evidence="3 4" key="1">
    <citation type="journal article" date="2009" name="Science">
        <title>Green evolution and dynamic adaptations revealed by genomes of the marine picoeukaryotes Micromonas.</title>
        <authorList>
            <person name="Worden A.Z."/>
            <person name="Lee J.H."/>
            <person name="Mock T."/>
            <person name="Rouze P."/>
            <person name="Simmons M.P."/>
            <person name="Aerts A.L."/>
            <person name="Allen A.E."/>
            <person name="Cuvelier M.L."/>
            <person name="Derelle E."/>
            <person name="Everett M.V."/>
            <person name="Foulon E."/>
            <person name="Grimwood J."/>
            <person name="Gundlach H."/>
            <person name="Henrissat B."/>
            <person name="Napoli C."/>
            <person name="McDonald S.M."/>
            <person name="Parker M.S."/>
            <person name="Rombauts S."/>
            <person name="Salamov A."/>
            <person name="Von Dassow P."/>
            <person name="Badger J.H."/>
            <person name="Coutinho P.M."/>
            <person name="Demir E."/>
            <person name="Dubchak I."/>
            <person name="Gentemann C."/>
            <person name="Eikrem W."/>
            <person name="Gready J.E."/>
            <person name="John U."/>
            <person name="Lanier W."/>
            <person name="Lindquist E.A."/>
            <person name="Lucas S."/>
            <person name="Mayer K.F."/>
            <person name="Moreau H."/>
            <person name="Not F."/>
            <person name="Otillar R."/>
            <person name="Panaud O."/>
            <person name="Pangilinan J."/>
            <person name="Paulsen I."/>
            <person name="Piegu B."/>
            <person name="Poliakov A."/>
            <person name="Robbens S."/>
            <person name="Schmutz J."/>
            <person name="Toulza E."/>
            <person name="Wyss T."/>
            <person name="Zelensky A."/>
            <person name="Zhou K."/>
            <person name="Armbrust E.V."/>
            <person name="Bhattacharya D."/>
            <person name="Goodenough U.W."/>
            <person name="Van de Peer Y."/>
            <person name="Grigoriev I.V."/>
        </authorList>
    </citation>
    <scope>NUCLEOTIDE SEQUENCE [LARGE SCALE GENOMIC DNA]</scope>
    <source>
        <strain evidence="3 4">CCMP1545</strain>
    </source>
</reference>
<dbReference type="EMBL" id="GG663738">
    <property type="protein sequence ID" value="EEH58171.1"/>
    <property type="molecule type" value="Genomic_DNA"/>
</dbReference>
<dbReference type="KEGG" id="mpp:MICPUCDRAFT_57475"/>
<name>C1MR01_MICPC</name>
<feature type="region of interest" description="Disordered" evidence="1">
    <location>
        <begin position="81"/>
        <end position="112"/>
    </location>
</feature>
<dbReference type="RefSeq" id="XP_003058220.1">
    <property type="nucleotide sequence ID" value="XM_003058174.1"/>
</dbReference>